<accession>A0A6J4LD57</accession>
<feature type="compositionally biased region" description="Basic and acidic residues" evidence="1">
    <location>
        <begin position="219"/>
        <end position="229"/>
    </location>
</feature>
<name>A0A6J4LD57_9BACT</name>
<feature type="region of interest" description="Disordered" evidence="1">
    <location>
        <begin position="219"/>
        <end position="252"/>
    </location>
</feature>
<gene>
    <name evidence="2" type="ORF">AVDCRST_MAG89-1979</name>
</gene>
<sequence>MSFAVPGQRPLDDELLFFAAPPLRADEPLLPDFPLLDVSLELADLRAPLDFFAAVPERDAGVAVAPSTAPATAPAMAPTSAFFLRELVAPDLSADPAVKPTEVFSGMEIVVPVRGFRPVRAARVRRVNLPKPGIWKLPAEWTTCEMAPVAVSKIASITRSASARDSPALSATRSTNSFLAMMLAPLLRWREPPEGAEPAAPQPTRCKAVANVFGERVSRRGAETQKTRTDGLTQGHRATERQKRRGVLCGFQ</sequence>
<protein>
    <submittedName>
        <fullName evidence="2">Uncharacterized protein</fullName>
    </submittedName>
</protein>
<evidence type="ECO:0000313" key="2">
    <source>
        <dbReference type="EMBL" id="CAA9327636.1"/>
    </source>
</evidence>
<organism evidence="2">
    <name type="scientific">uncultured Gemmatimonadota bacterium</name>
    <dbReference type="NCBI Taxonomy" id="203437"/>
    <lineage>
        <taxon>Bacteria</taxon>
        <taxon>Pseudomonadati</taxon>
        <taxon>Gemmatimonadota</taxon>
        <taxon>environmental samples</taxon>
    </lineage>
</organism>
<dbReference type="EMBL" id="CADCTV010000420">
    <property type="protein sequence ID" value="CAA9327636.1"/>
    <property type="molecule type" value="Genomic_DNA"/>
</dbReference>
<reference evidence="2" key="1">
    <citation type="submission" date="2020-02" db="EMBL/GenBank/DDBJ databases">
        <authorList>
            <person name="Meier V. D."/>
        </authorList>
    </citation>
    <scope>NUCLEOTIDE SEQUENCE</scope>
    <source>
        <strain evidence="2">AVDCRST_MAG89</strain>
    </source>
</reference>
<proteinExistence type="predicted"/>
<dbReference type="AlphaFoldDB" id="A0A6J4LD57"/>
<evidence type="ECO:0000256" key="1">
    <source>
        <dbReference type="SAM" id="MobiDB-lite"/>
    </source>
</evidence>